<dbReference type="GO" id="GO:0044423">
    <property type="term" value="C:virion component"/>
    <property type="evidence" value="ECO:0007669"/>
    <property type="project" value="UniProtKB-KW"/>
</dbReference>
<dbReference type="GO" id="GO:0006508">
    <property type="term" value="P:proteolysis"/>
    <property type="evidence" value="ECO:0007669"/>
    <property type="project" value="UniProtKB-KW"/>
</dbReference>
<dbReference type="AlphaFoldDB" id="A0A6C0D1R3"/>
<keyword evidence="1" id="KW-0645">Protease</keyword>
<dbReference type="GO" id="GO:0008234">
    <property type="term" value="F:cysteine-type peptidase activity"/>
    <property type="evidence" value="ECO:0007669"/>
    <property type="project" value="InterPro"/>
</dbReference>
<proteinExistence type="predicted"/>
<dbReference type="Pfam" id="PF02902">
    <property type="entry name" value="Peptidase_C48"/>
    <property type="match status" value="1"/>
</dbReference>
<keyword evidence="2" id="KW-0378">Hydrolase</keyword>
<sequence length="271" mass="32070">MSRPFKTLNCHPKNKRNTKKRYTCYDDNTLVMFKNLWNKKFHDNKIKATSVMDIWNELKQKIPSCTDEQCWSDKLKVKTNSFTPKSPKDWKTNKWLSNIDIKSVLEQYKEAYSNFDYLGPTPIDFDKKLGSGCVKDEICKLSIAEKIKKKINKIGISINLDVHGGYGLHWVTLFIDLEKKFIFYFDSCGDPIPKEIKALMDRVEEQCKALGIKMKQHDSRHMRHQMSETECGMYSLYCIINLLEGKHSINYFKTHKIPDHDIERYRRIYFN</sequence>
<protein>
    <recommendedName>
        <fullName evidence="3">Ubiquitin-like protease family profile domain-containing protein</fullName>
    </recommendedName>
</protein>
<feature type="domain" description="Ubiquitin-like protease family profile" evidence="3">
    <location>
        <begin position="153"/>
        <end position="269"/>
    </location>
</feature>
<dbReference type="InterPro" id="IPR038765">
    <property type="entry name" value="Papain-like_cys_pep_sf"/>
</dbReference>
<name>A0A6C0D1R3_9ZZZZ</name>
<evidence type="ECO:0000256" key="2">
    <source>
        <dbReference type="ARBA" id="ARBA00022801"/>
    </source>
</evidence>
<reference evidence="4" key="1">
    <citation type="journal article" date="2020" name="Nature">
        <title>Giant virus diversity and host interactions through global metagenomics.</title>
        <authorList>
            <person name="Schulz F."/>
            <person name="Roux S."/>
            <person name="Paez-Espino D."/>
            <person name="Jungbluth S."/>
            <person name="Walsh D.A."/>
            <person name="Denef V.J."/>
            <person name="McMahon K.D."/>
            <person name="Konstantinidis K.T."/>
            <person name="Eloe-Fadrosh E.A."/>
            <person name="Kyrpides N.C."/>
            <person name="Woyke T."/>
        </authorList>
    </citation>
    <scope>NUCLEOTIDE SEQUENCE</scope>
    <source>
        <strain evidence="4">GVMAG-M-3300023174-107</strain>
    </source>
</reference>
<evidence type="ECO:0000256" key="1">
    <source>
        <dbReference type="ARBA" id="ARBA00022670"/>
    </source>
</evidence>
<dbReference type="Gene3D" id="3.40.395.10">
    <property type="entry name" value="Adenoviral Proteinase, Chain A"/>
    <property type="match status" value="1"/>
</dbReference>
<dbReference type="SUPFAM" id="SSF54001">
    <property type="entry name" value="Cysteine proteinases"/>
    <property type="match status" value="1"/>
</dbReference>
<organism evidence="4">
    <name type="scientific">viral metagenome</name>
    <dbReference type="NCBI Taxonomy" id="1070528"/>
    <lineage>
        <taxon>unclassified sequences</taxon>
        <taxon>metagenomes</taxon>
        <taxon>organismal metagenomes</taxon>
    </lineage>
</organism>
<dbReference type="EMBL" id="MN739520">
    <property type="protein sequence ID" value="QHT10393.1"/>
    <property type="molecule type" value="Genomic_DNA"/>
</dbReference>
<evidence type="ECO:0000313" key="4">
    <source>
        <dbReference type="EMBL" id="QHT10393.1"/>
    </source>
</evidence>
<accession>A0A6C0D1R3</accession>
<dbReference type="InterPro" id="IPR003653">
    <property type="entry name" value="Peptidase_C48_C"/>
</dbReference>
<evidence type="ECO:0000259" key="3">
    <source>
        <dbReference type="Pfam" id="PF02902"/>
    </source>
</evidence>